<organism evidence="1 2">
    <name type="scientific">Candidatus Dojkabacteria bacterium</name>
    <dbReference type="NCBI Taxonomy" id="2099670"/>
    <lineage>
        <taxon>Bacteria</taxon>
        <taxon>Candidatus Dojkabacteria</taxon>
    </lineage>
</organism>
<reference evidence="1 2" key="1">
    <citation type="submission" date="2018-09" db="EMBL/GenBank/DDBJ databases">
        <title>Metagenome Assembled Genomes from an Advanced Water Purification Facility.</title>
        <authorList>
            <person name="Stamps B.W."/>
            <person name="Spear J.R."/>
        </authorList>
    </citation>
    <scope>NUCLEOTIDE SEQUENCE [LARGE SCALE GENOMIC DNA]</scope>
    <source>
        <strain evidence="1">Bin_63_2</strain>
    </source>
</reference>
<dbReference type="EMBL" id="SSDS01000070">
    <property type="protein sequence ID" value="TXG76600.1"/>
    <property type="molecule type" value="Genomic_DNA"/>
</dbReference>
<dbReference type="Proteomes" id="UP000321026">
    <property type="component" value="Unassembled WGS sequence"/>
</dbReference>
<sequence>MLKRYVIRKYIFAKSAQQALKREKHIKADDVWIDDEWKRDKAFEGSSDIGFKVKKVKICKKKK</sequence>
<dbReference type="AlphaFoldDB" id="A0A5C7J4Z2"/>
<protein>
    <submittedName>
        <fullName evidence="1">Uncharacterized protein</fullName>
    </submittedName>
</protein>
<proteinExistence type="predicted"/>
<name>A0A5C7J4Z2_9BACT</name>
<gene>
    <name evidence="1" type="ORF">E6Q11_04335</name>
</gene>
<evidence type="ECO:0000313" key="2">
    <source>
        <dbReference type="Proteomes" id="UP000321026"/>
    </source>
</evidence>
<accession>A0A5C7J4Z2</accession>
<comment type="caution">
    <text evidence="1">The sequence shown here is derived from an EMBL/GenBank/DDBJ whole genome shotgun (WGS) entry which is preliminary data.</text>
</comment>
<evidence type="ECO:0000313" key="1">
    <source>
        <dbReference type="EMBL" id="TXG76600.1"/>
    </source>
</evidence>